<evidence type="ECO:0000313" key="1">
    <source>
        <dbReference type="EMBL" id="WZN62446.1"/>
    </source>
</evidence>
<dbReference type="AlphaFoldDB" id="A0AAX4P9D6"/>
<dbReference type="Proteomes" id="UP001472866">
    <property type="component" value="Chromosome 05"/>
</dbReference>
<organism evidence="1 2">
    <name type="scientific">Chloropicon roscoffensis</name>
    <dbReference type="NCBI Taxonomy" id="1461544"/>
    <lineage>
        <taxon>Eukaryota</taxon>
        <taxon>Viridiplantae</taxon>
        <taxon>Chlorophyta</taxon>
        <taxon>Chloropicophyceae</taxon>
        <taxon>Chloropicales</taxon>
        <taxon>Chloropicaceae</taxon>
        <taxon>Chloropicon</taxon>
    </lineage>
</organism>
<evidence type="ECO:0000313" key="2">
    <source>
        <dbReference type="Proteomes" id="UP001472866"/>
    </source>
</evidence>
<protein>
    <submittedName>
        <fullName evidence="1">Uncharacterized protein</fullName>
    </submittedName>
</protein>
<dbReference type="EMBL" id="CP151505">
    <property type="protein sequence ID" value="WZN62446.1"/>
    <property type="molecule type" value="Genomic_DNA"/>
</dbReference>
<sequence length="345" mass="37919">MVYRSPAGSKDAIIHVNVPVTLQSVQVDASFPAATFPETAVTLMARTLPRFARALKTSQGPSFEPIGRAALKSEGFHNLTGEDLARLMSAQNSDGEARAQGADGPDHLVVAEVGWTSEASHPGHPHSDALNALTRSSSRYDPAVNGEDLLALEALAEEWRRDHQRRQEGETLEEFLEGRAAYHAGQGGSLGRWELRTPVGSGVVEEWSLRMCFDPVANYAALCRPNESAADAAAEEAAIELEEDLEEEPRVKAMAGPPGGLGARVASALAPRSSSGSFCIPGLRVLCDARERRIEEDKTCAEAAHSWNPFTRMTENFCCKKFRWLFWRSWLRKNLNLGCRRFYRQ</sequence>
<gene>
    <name evidence="1" type="ORF">HKI87_05g39830</name>
</gene>
<name>A0AAX4P9D6_9CHLO</name>
<keyword evidence="2" id="KW-1185">Reference proteome</keyword>
<accession>A0AAX4P9D6</accession>
<proteinExistence type="predicted"/>
<reference evidence="1 2" key="1">
    <citation type="submission" date="2024-03" db="EMBL/GenBank/DDBJ databases">
        <title>Complete genome sequence of the green alga Chloropicon roscoffensis RCC1871.</title>
        <authorList>
            <person name="Lemieux C."/>
            <person name="Pombert J.-F."/>
            <person name="Otis C."/>
            <person name="Turmel M."/>
        </authorList>
    </citation>
    <scope>NUCLEOTIDE SEQUENCE [LARGE SCALE GENOMIC DNA]</scope>
    <source>
        <strain evidence="1 2">RCC1871</strain>
    </source>
</reference>